<sequence>MAQLVDTFEAEHPGIRIVPRGVPTAEVLTTLRAETAAGSPPAVAQIGWSKMAEAYASLPVTAVQEIAPPDQWAEHTAGMAQNVLAAVADDGVVRAMPFGMSVPALFYNADLFRAAGLDPDRPPTTIAEVQAAALAIRATGNEGVYVAIADAGKSDYLTQSVVNSAGGALVDGDAVTVDSPEAVAGLTAVAALTATGAQPAIAAADAVAQFGGGRLGMLVVSTAVLGGLERSAEGVFELRATGFPRFGDGPARPTYSGAGLAVLTDDPREQAAAWEFIRFLTSDRGFTTLAETIGYLPLRPAVAGAADPRLAASLAQLEEVTPYTAFPGENANQAVVALQDEAVEPIVLRGADPSTTLRAVAERIRALTAS</sequence>
<organism evidence="1 2">
    <name type="scientific">Pseudonocardia abyssalis</name>
    <dbReference type="NCBI Taxonomy" id="2792008"/>
    <lineage>
        <taxon>Bacteria</taxon>
        <taxon>Bacillati</taxon>
        <taxon>Actinomycetota</taxon>
        <taxon>Actinomycetes</taxon>
        <taxon>Pseudonocardiales</taxon>
        <taxon>Pseudonocardiaceae</taxon>
        <taxon>Pseudonocardia</taxon>
    </lineage>
</organism>
<evidence type="ECO:0000313" key="2">
    <source>
        <dbReference type="Proteomes" id="UP000694287"/>
    </source>
</evidence>
<comment type="caution">
    <text evidence="1">The sequence shown here is derived from an EMBL/GenBank/DDBJ whole genome shotgun (WGS) entry which is preliminary data.</text>
</comment>
<keyword evidence="2" id="KW-1185">Reference proteome</keyword>
<dbReference type="InterPro" id="IPR050490">
    <property type="entry name" value="Bact_solute-bd_prot1"/>
</dbReference>
<dbReference type="PANTHER" id="PTHR43649">
    <property type="entry name" value="ARABINOSE-BINDING PROTEIN-RELATED"/>
    <property type="match status" value="1"/>
</dbReference>
<dbReference type="Proteomes" id="UP000694287">
    <property type="component" value="Unassembled WGS sequence"/>
</dbReference>
<reference evidence="1 2" key="1">
    <citation type="submission" date="2020-11" db="EMBL/GenBank/DDBJ databases">
        <title>Pseudonocardia abyssalis sp. nov. and Pseudonocardia oceani sp. nov., description and phylogenomic analysis of two novel actinomycetes isolated from the deep Southern Ocean.</title>
        <authorList>
            <person name="Parra J."/>
        </authorList>
    </citation>
    <scope>NUCLEOTIDE SEQUENCE [LARGE SCALE GENOMIC DNA]</scope>
    <source>
        <strain evidence="1 2">KRD-168</strain>
    </source>
</reference>
<proteinExistence type="predicted"/>
<dbReference type="PANTHER" id="PTHR43649:SF12">
    <property type="entry name" value="DIACETYLCHITOBIOSE BINDING PROTEIN DASA"/>
    <property type="match status" value="1"/>
</dbReference>
<protein>
    <submittedName>
        <fullName evidence="1">Extracellular solute-binding protein</fullName>
    </submittedName>
</protein>
<gene>
    <name evidence="1" type="ORF">I4I81_01115</name>
</gene>
<name>A0ABS6UL11_9PSEU</name>
<dbReference type="InterPro" id="IPR006059">
    <property type="entry name" value="SBP"/>
</dbReference>
<dbReference type="Pfam" id="PF13416">
    <property type="entry name" value="SBP_bac_8"/>
    <property type="match status" value="1"/>
</dbReference>
<evidence type="ECO:0000313" key="1">
    <source>
        <dbReference type="EMBL" id="MBW0132857.1"/>
    </source>
</evidence>
<accession>A0ABS6UL11</accession>
<dbReference type="EMBL" id="JADQDK010000001">
    <property type="protein sequence ID" value="MBW0132857.1"/>
    <property type="molecule type" value="Genomic_DNA"/>
</dbReference>